<evidence type="ECO:0000259" key="9">
    <source>
        <dbReference type="PROSITE" id="PS51294"/>
    </source>
</evidence>
<dbReference type="InterPro" id="IPR009057">
    <property type="entry name" value="Homeodomain-like_sf"/>
</dbReference>
<evidence type="ECO:0000313" key="10">
    <source>
        <dbReference type="EMBL" id="KAL0428280.1"/>
    </source>
</evidence>
<reference evidence="10" key="1">
    <citation type="submission" date="2020-06" db="EMBL/GenBank/DDBJ databases">
        <authorList>
            <person name="Li T."/>
            <person name="Hu X."/>
            <person name="Zhang T."/>
            <person name="Song X."/>
            <person name="Zhang H."/>
            <person name="Dai N."/>
            <person name="Sheng W."/>
            <person name="Hou X."/>
            <person name="Wei L."/>
        </authorList>
    </citation>
    <scope>NUCLEOTIDE SEQUENCE</scope>
    <source>
        <strain evidence="10">KEN1</strain>
        <tissue evidence="10">Leaf</tissue>
    </source>
</reference>
<dbReference type="AlphaFoldDB" id="A0AAW2VJ36"/>
<evidence type="ECO:0000256" key="1">
    <source>
        <dbReference type="ARBA" id="ARBA00004123"/>
    </source>
</evidence>
<feature type="domain" description="Myb-like" evidence="8">
    <location>
        <begin position="9"/>
        <end position="55"/>
    </location>
</feature>
<proteinExistence type="predicted"/>
<keyword evidence="4" id="KW-0238">DNA-binding</keyword>
<organism evidence="10">
    <name type="scientific">Sesamum latifolium</name>
    <dbReference type="NCBI Taxonomy" id="2727402"/>
    <lineage>
        <taxon>Eukaryota</taxon>
        <taxon>Viridiplantae</taxon>
        <taxon>Streptophyta</taxon>
        <taxon>Embryophyta</taxon>
        <taxon>Tracheophyta</taxon>
        <taxon>Spermatophyta</taxon>
        <taxon>Magnoliopsida</taxon>
        <taxon>eudicotyledons</taxon>
        <taxon>Gunneridae</taxon>
        <taxon>Pentapetalae</taxon>
        <taxon>asterids</taxon>
        <taxon>lamiids</taxon>
        <taxon>Lamiales</taxon>
        <taxon>Pedaliaceae</taxon>
        <taxon>Sesamum</taxon>
    </lineage>
</organism>
<keyword evidence="2" id="KW-0677">Repeat</keyword>
<evidence type="ECO:0000256" key="7">
    <source>
        <dbReference type="SAM" id="MobiDB-lite"/>
    </source>
</evidence>
<keyword evidence="5" id="KW-0804">Transcription</keyword>
<evidence type="ECO:0000256" key="4">
    <source>
        <dbReference type="ARBA" id="ARBA00023125"/>
    </source>
</evidence>
<reference evidence="10" key="2">
    <citation type="journal article" date="2024" name="Plant">
        <title>Genomic evolution and insights into agronomic trait innovations of Sesamum species.</title>
        <authorList>
            <person name="Miao H."/>
            <person name="Wang L."/>
            <person name="Qu L."/>
            <person name="Liu H."/>
            <person name="Sun Y."/>
            <person name="Le M."/>
            <person name="Wang Q."/>
            <person name="Wei S."/>
            <person name="Zheng Y."/>
            <person name="Lin W."/>
            <person name="Duan Y."/>
            <person name="Cao H."/>
            <person name="Xiong S."/>
            <person name="Wang X."/>
            <person name="Wei L."/>
            <person name="Li C."/>
            <person name="Ma Q."/>
            <person name="Ju M."/>
            <person name="Zhao R."/>
            <person name="Li G."/>
            <person name="Mu C."/>
            <person name="Tian Q."/>
            <person name="Mei H."/>
            <person name="Zhang T."/>
            <person name="Gao T."/>
            <person name="Zhang H."/>
        </authorList>
    </citation>
    <scope>NUCLEOTIDE SEQUENCE</scope>
    <source>
        <strain evidence="10">KEN1</strain>
    </source>
</reference>
<dbReference type="InterPro" id="IPR001005">
    <property type="entry name" value="SANT/Myb"/>
</dbReference>
<evidence type="ECO:0000256" key="6">
    <source>
        <dbReference type="ARBA" id="ARBA00023242"/>
    </source>
</evidence>
<dbReference type="Gene3D" id="1.10.10.60">
    <property type="entry name" value="Homeodomain-like"/>
    <property type="match status" value="1"/>
</dbReference>
<dbReference type="SMART" id="SM00717">
    <property type="entry name" value="SANT"/>
    <property type="match status" value="1"/>
</dbReference>
<accession>A0AAW2VJ36</accession>
<dbReference type="EMBL" id="JACGWN010000010">
    <property type="protein sequence ID" value="KAL0428280.1"/>
    <property type="molecule type" value="Genomic_DNA"/>
</dbReference>
<protein>
    <submittedName>
        <fullName evidence="10">Transcription factor</fullName>
    </submittedName>
</protein>
<keyword evidence="3" id="KW-0805">Transcription regulation</keyword>
<dbReference type="GO" id="GO:0005634">
    <property type="term" value="C:nucleus"/>
    <property type="evidence" value="ECO:0007669"/>
    <property type="project" value="UniProtKB-SubCell"/>
</dbReference>
<feature type="domain" description="HTH myb-type" evidence="9">
    <location>
        <begin position="9"/>
        <end position="59"/>
    </location>
</feature>
<dbReference type="GO" id="GO:0003677">
    <property type="term" value="F:DNA binding"/>
    <property type="evidence" value="ECO:0007669"/>
    <property type="project" value="UniProtKB-KW"/>
</dbReference>
<dbReference type="SUPFAM" id="SSF46689">
    <property type="entry name" value="Homeodomain-like"/>
    <property type="match status" value="1"/>
</dbReference>
<evidence type="ECO:0000256" key="5">
    <source>
        <dbReference type="ARBA" id="ARBA00023163"/>
    </source>
</evidence>
<evidence type="ECO:0000259" key="8">
    <source>
        <dbReference type="PROSITE" id="PS50090"/>
    </source>
</evidence>
<keyword evidence="6" id="KW-0539">Nucleus</keyword>
<name>A0AAW2VJ36_9LAMI</name>
<dbReference type="PANTHER" id="PTHR48000">
    <property type="entry name" value="OS09G0431300 PROTEIN"/>
    <property type="match status" value="1"/>
</dbReference>
<dbReference type="CDD" id="cd00167">
    <property type="entry name" value="SANT"/>
    <property type="match status" value="1"/>
</dbReference>
<dbReference type="PANTHER" id="PTHR48000:SF46">
    <property type="entry name" value="TRANSCRIPTION FACTOR MYB36"/>
    <property type="match status" value="1"/>
</dbReference>
<dbReference type="PROSITE" id="PS51294">
    <property type="entry name" value="HTH_MYB"/>
    <property type="match status" value="1"/>
</dbReference>
<comment type="subcellular location">
    <subcellularLocation>
        <location evidence="1">Nucleus</location>
    </subcellularLocation>
</comment>
<sequence length="130" mass="14759">MGRAPCCDKANVKKGPWSPEEDAKLKAYIEKWSIIAAQLPGRTDNDIKNYWNTRLKKKLLGRRKQSNTNRASIPGLEPKDASGDADDLQNLSSSALERLQLHMQLQTLQNPLSFYTNPALWPKLNPCNRR</sequence>
<dbReference type="InterPro" id="IPR017930">
    <property type="entry name" value="Myb_dom"/>
</dbReference>
<evidence type="ECO:0000256" key="2">
    <source>
        <dbReference type="ARBA" id="ARBA00022737"/>
    </source>
</evidence>
<feature type="region of interest" description="Disordered" evidence="7">
    <location>
        <begin position="61"/>
        <end position="89"/>
    </location>
</feature>
<gene>
    <name evidence="10" type="ORF">Slati_3002800</name>
</gene>
<dbReference type="Pfam" id="PF00249">
    <property type="entry name" value="Myb_DNA-binding"/>
    <property type="match status" value="1"/>
</dbReference>
<comment type="caution">
    <text evidence="10">The sequence shown here is derived from an EMBL/GenBank/DDBJ whole genome shotgun (WGS) entry which is preliminary data.</text>
</comment>
<dbReference type="PROSITE" id="PS50090">
    <property type="entry name" value="MYB_LIKE"/>
    <property type="match status" value="1"/>
</dbReference>
<evidence type="ECO:0000256" key="3">
    <source>
        <dbReference type="ARBA" id="ARBA00023015"/>
    </source>
</evidence>